<evidence type="ECO:0000313" key="3">
    <source>
        <dbReference type="Proteomes" id="UP000249526"/>
    </source>
</evidence>
<accession>A0A8G1VPV7</accession>
<proteinExistence type="predicted"/>
<protein>
    <submittedName>
        <fullName evidence="2">Uncharacterized protein</fullName>
    </submittedName>
</protein>
<dbReference type="GeneID" id="37158087"/>
<dbReference type="RefSeq" id="XP_025518034.1">
    <property type="nucleotide sequence ID" value="XM_025654685.1"/>
</dbReference>
<feature type="compositionally biased region" description="Basic and acidic residues" evidence="1">
    <location>
        <begin position="20"/>
        <end position="40"/>
    </location>
</feature>
<name>A0A8G1VPV7_9EURO</name>
<keyword evidence="3" id="KW-1185">Reference proteome</keyword>
<feature type="region of interest" description="Disordered" evidence="1">
    <location>
        <begin position="1"/>
        <end position="127"/>
    </location>
</feature>
<feature type="compositionally biased region" description="Basic and acidic residues" evidence="1">
    <location>
        <begin position="49"/>
        <end position="109"/>
    </location>
</feature>
<dbReference type="EMBL" id="KZ825057">
    <property type="protein sequence ID" value="RAH60112.1"/>
    <property type="molecule type" value="Genomic_DNA"/>
</dbReference>
<dbReference type="AlphaFoldDB" id="A0A8G1VPV7"/>
<sequence>MGGGGRIQCRKGRKCGGGRVPREERVEKGRSGRKEEGVEREGEEERGEEEERKKEREGWRGEKIGSGEEERREEGGREEEEKMGERERQEKGKVEGRRTDRQRRTELRPGGRGLGEAVDQVSFLTSK</sequence>
<organism evidence="2 3">
    <name type="scientific">Aspergillus piperis CBS 112811</name>
    <dbReference type="NCBI Taxonomy" id="1448313"/>
    <lineage>
        <taxon>Eukaryota</taxon>
        <taxon>Fungi</taxon>
        <taxon>Dikarya</taxon>
        <taxon>Ascomycota</taxon>
        <taxon>Pezizomycotina</taxon>
        <taxon>Eurotiomycetes</taxon>
        <taxon>Eurotiomycetidae</taxon>
        <taxon>Eurotiales</taxon>
        <taxon>Aspergillaceae</taxon>
        <taxon>Aspergillus</taxon>
        <taxon>Aspergillus subgen. Circumdati</taxon>
    </lineage>
</organism>
<evidence type="ECO:0000313" key="2">
    <source>
        <dbReference type="EMBL" id="RAH60112.1"/>
    </source>
</evidence>
<dbReference type="Proteomes" id="UP000249526">
    <property type="component" value="Unassembled WGS sequence"/>
</dbReference>
<evidence type="ECO:0000256" key="1">
    <source>
        <dbReference type="SAM" id="MobiDB-lite"/>
    </source>
</evidence>
<gene>
    <name evidence="2" type="ORF">BO85DRAFT_220160</name>
</gene>
<reference evidence="2 3" key="1">
    <citation type="submission" date="2018-02" db="EMBL/GenBank/DDBJ databases">
        <title>The genomes of Aspergillus section Nigri reveals drivers in fungal speciation.</title>
        <authorList>
            <consortium name="DOE Joint Genome Institute"/>
            <person name="Vesth T.C."/>
            <person name="Nybo J."/>
            <person name="Theobald S."/>
            <person name="Brandl J."/>
            <person name="Frisvad J.C."/>
            <person name="Nielsen K.F."/>
            <person name="Lyhne E.K."/>
            <person name="Kogle M.E."/>
            <person name="Kuo A."/>
            <person name="Riley R."/>
            <person name="Clum A."/>
            <person name="Nolan M."/>
            <person name="Lipzen A."/>
            <person name="Salamov A."/>
            <person name="Henrissat B."/>
            <person name="Wiebenga A."/>
            <person name="De vries R.P."/>
            <person name="Grigoriev I.V."/>
            <person name="Mortensen U.H."/>
            <person name="Andersen M.R."/>
            <person name="Baker S.E."/>
        </authorList>
    </citation>
    <scope>NUCLEOTIDE SEQUENCE [LARGE SCALE GENOMIC DNA]</scope>
    <source>
        <strain evidence="2 3">CBS 112811</strain>
    </source>
</reference>